<name>A0A7Z2VPV8_9BACL</name>
<dbReference type="Pfam" id="PF01120">
    <property type="entry name" value="Alpha_L_fucos"/>
    <property type="match status" value="1"/>
</dbReference>
<proteinExistence type="inferred from homology"/>
<dbReference type="InterPro" id="IPR057739">
    <property type="entry name" value="Glyco_hydro_29_N"/>
</dbReference>
<gene>
    <name evidence="9" type="ORF">HH215_30705</name>
</gene>
<dbReference type="InterPro" id="IPR013780">
    <property type="entry name" value="Glyco_hydro_b"/>
</dbReference>
<evidence type="ECO:0000256" key="5">
    <source>
        <dbReference type="ARBA" id="ARBA00022801"/>
    </source>
</evidence>
<keyword evidence="6" id="KW-0326">Glycosidase</keyword>
<dbReference type="Proteomes" id="UP000502248">
    <property type="component" value="Chromosome"/>
</dbReference>
<dbReference type="SMART" id="SM00812">
    <property type="entry name" value="Alpha_L_fucos"/>
    <property type="match status" value="1"/>
</dbReference>
<evidence type="ECO:0000256" key="1">
    <source>
        <dbReference type="ARBA" id="ARBA00004071"/>
    </source>
</evidence>
<dbReference type="InterPro" id="IPR017853">
    <property type="entry name" value="GH"/>
</dbReference>
<dbReference type="GO" id="GO:0006004">
    <property type="term" value="P:fucose metabolic process"/>
    <property type="evidence" value="ECO:0007669"/>
    <property type="project" value="InterPro"/>
</dbReference>
<dbReference type="Gene3D" id="2.60.40.1180">
    <property type="entry name" value="Golgi alpha-mannosidase II"/>
    <property type="match status" value="1"/>
</dbReference>
<comment type="function">
    <text evidence="1">Alpha-L-fucosidase is responsible for hydrolyzing the alpha-1,6-linked fucose joined to the reducing-end N-acetylglucosamine of the carbohydrate moieties of glycoproteins.</text>
</comment>
<dbReference type="InterPro" id="IPR016286">
    <property type="entry name" value="FUC_metazoa-typ"/>
</dbReference>
<keyword evidence="10" id="KW-1185">Reference proteome</keyword>
<dbReference type="GO" id="GO:0005764">
    <property type="term" value="C:lysosome"/>
    <property type="evidence" value="ECO:0007669"/>
    <property type="project" value="TreeGrafter"/>
</dbReference>
<keyword evidence="5" id="KW-0378">Hydrolase</keyword>
<evidence type="ECO:0000256" key="2">
    <source>
        <dbReference type="ARBA" id="ARBA00007951"/>
    </source>
</evidence>
<dbReference type="PANTHER" id="PTHR10030">
    <property type="entry name" value="ALPHA-L-FUCOSIDASE"/>
    <property type="match status" value="1"/>
</dbReference>
<evidence type="ECO:0000259" key="7">
    <source>
        <dbReference type="Pfam" id="PF01120"/>
    </source>
</evidence>
<accession>A0A7Z2VPV8</accession>
<dbReference type="FunFam" id="3.20.20.80:FF:000158">
    <property type="entry name" value="Exported alpha-L-fucosidase"/>
    <property type="match status" value="1"/>
</dbReference>
<organism evidence="9 10">
    <name type="scientific">Cohnella herbarum</name>
    <dbReference type="NCBI Taxonomy" id="2728023"/>
    <lineage>
        <taxon>Bacteria</taxon>
        <taxon>Bacillati</taxon>
        <taxon>Bacillota</taxon>
        <taxon>Bacilli</taxon>
        <taxon>Bacillales</taxon>
        <taxon>Paenibacillaceae</taxon>
        <taxon>Cohnella</taxon>
    </lineage>
</organism>
<dbReference type="GO" id="GO:0004560">
    <property type="term" value="F:alpha-L-fucosidase activity"/>
    <property type="evidence" value="ECO:0007669"/>
    <property type="project" value="InterPro"/>
</dbReference>
<dbReference type="Pfam" id="PF16757">
    <property type="entry name" value="Fucosidase_C"/>
    <property type="match status" value="1"/>
</dbReference>
<feature type="domain" description="Glycoside hydrolase family 29 N-terminal" evidence="7">
    <location>
        <begin position="30"/>
        <end position="390"/>
    </location>
</feature>
<keyword evidence="4" id="KW-0732">Signal</keyword>
<dbReference type="PANTHER" id="PTHR10030:SF37">
    <property type="entry name" value="ALPHA-L-FUCOSIDASE-RELATED"/>
    <property type="match status" value="1"/>
</dbReference>
<dbReference type="AlphaFoldDB" id="A0A7Z2VPV8"/>
<dbReference type="InterPro" id="IPR031919">
    <property type="entry name" value="Fucosidase_C"/>
</dbReference>
<feature type="domain" description="Alpha-L-fucosidase C-terminal" evidence="8">
    <location>
        <begin position="422"/>
        <end position="503"/>
    </location>
</feature>
<dbReference type="EC" id="3.2.1.51" evidence="3"/>
<protein>
    <recommendedName>
        <fullName evidence="3">alpha-L-fucosidase</fullName>
        <ecNumber evidence="3">3.2.1.51</ecNumber>
    </recommendedName>
</protein>
<evidence type="ECO:0000256" key="3">
    <source>
        <dbReference type="ARBA" id="ARBA00012662"/>
    </source>
</evidence>
<evidence type="ECO:0000256" key="6">
    <source>
        <dbReference type="ARBA" id="ARBA00023295"/>
    </source>
</evidence>
<dbReference type="EMBL" id="CP051680">
    <property type="protein sequence ID" value="QJD87117.1"/>
    <property type="molecule type" value="Genomic_DNA"/>
</dbReference>
<dbReference type="GO" id="GO:0016139">
    <property type="term" value="P:glycoside catabolic process"/>
    <property type="evidence" value="ECO:0007669"/>
    <property type="project" value="TreeGrafter"/>
</dbReference>
<dbReference type="Gene3D" id="3.20.20.80">
    <property type="entry name" value="Glycosidases"/>
    <property type="match status" value="1"/>
</dbReference>
<sequence length="506" mass="58095">MNHENGLITEVRKLRDIHANYLKTIDDVIRKGVYKDNWASLSEYPEPIWYRNAKFGIFIHWGIYSVPAFGSEWYPRNMYLQGTKEYEHHIQTYGAHKDFGYADFIPQFKAEKFNADEWVALFKAAGAKYMMPVAEHHDGFQMYDSEVSEWNAAKMGPKRDVVGELKEAAEKEGIVFTASSHRAENFWFFGGGRRFDSGIQDIALKEPYGSADSMYDSAEISATHDIYSAPPNQEHLEDWLVRTCELVDKYQPKIVWFDWWIHNVAFKPYLKKFAAYYYNRSQEWGVDVAINYKYDAFAFGTAIFDVERGQLSDIRPKLWQTDTAIAKNSWGFTNNNDFKNPVDLVCDLVDIVSKNGCLLLNIGPKSDGTICAEEAEVLRGIGKWLEVNGESIYDTTYWKIYGEGSTEVPEGAFTDVNRAAFTSEDIRFTYRAPYLYANVLSWPENNEVLIRALKAASKQFEGHIEKVELLGFAHPVSFERNEDGLKVKADGKIDTKYPVCLKITLD</sequence>
<evidence type="ECO:0000313" key="10">
    <source>
        <dbReference type="Proteomes" id="UP000502248"/>
    </source>
</evidence>
<evidence type="ECO:0000256" key="4">
    <source>
        <dbReference type="ARBA" id="ARBA00022729"/>
    </source>
</evidence>
<evidence type="ECO:0000313" key="9">
    <source>
        <dbReference type="EMBL" id="QJD87117.1"/>
    </source>
</evidence>
<comment type="similarity">
    <text evidence="2">Belongs to the glycosyl hydrolase 29 family.</text>
</comment>
<evidence type="ECO:0000259" key="8">
    <source>
        <dbReference type="Pfam" id="PF16757"/>
    </source>
</evidence>
<dbReference type="PIRSF" id="PIRSF001092">
    <property type="entry name" value="Alpha-L-fucosidase"/>
    <property type="match status" value="1"/>
</dbReference>
<dbReference type="KEGG" id="cheb:HH215_30705"/>
<reference evidence="9 10" key="1">
    <citation type="submission" date="2020-04" db="EMBL/GenBank/DDBJ databases">
        <title>Genome sequencing of novel species.</title>
        <authorList>
            <person name="Heo J."/>
            <person name="Kim S.-J."/>
            <person name="Kim J.-S."/>
            <person name="Hong S.-B."/>
            <person name="Kwon S.-W."/>
        </authorList>
    </citation>
    <scope>NUCLEOTIDE SEQUENCE [LARGE SCALE GENOMIC DNA]</scope>
    <source>
        <strain evidence="9 10">MFER-1</strain>
    </source>
</reference>
<dbReference type="SUPFAM" id="SSF51445">
    <property type="entry name" value="(Trans)glycosidases"/>
    <property type="match status" value="1"/>
</dbReference>
<dbReference type="InterPro" id="IPR000933">
    <property type="entry name" value="Glyco_hydro_29"/>
</dbReference>